<name>A0AAJ0MRK3_9PEZI</name>
<feature type="compositionally biased region" description="Low complexity" evidence="1">
    <location>
        <begin position="39"/>
        <end position="50"/>
    </location>
</feature>
<dbReference type="PANTHER" id="PTHR39697:SF1">
    <property type="entry name" value="RICIN B LECTIN DOMAIN-CONTAINING PROTEIN"/>
    <property type="match status" value="1"/>
</dbReference>
<reference evidence="2 3" key="1">
    <citation type="journal article" date="2023" name="Mol. Phylogenet. Evol.">
        <title>Genome-scale phylogeny and comparative genomics of the fungal order Sordariales.</title>
        <authorList>
            <person name="Hensen N."/>
            <person name="Bonometti L."/>
            <person name="Westerberg I."/>
            <person name="Brannstrom I.O."/>
            <person name="Guillou S."/>
            <person name="Cros-Aarteil S."/>
            <person name="Calhoun S."/>
            <person name="Haridas S."/>
            <person name="Kuo A."/>
            <person name="Mondo S."/>
            <person name="Pangilinan J."/>
            <person name="Riley R."/>
            <person name="LaButti K."/>
            <person name="Andreopoulos B."/>
            <person name="Lipzen A."/>
            <person name="Chen C."/>
            <person name="Yan M."/>
            <person name="Daum C."/>
            <person name="Ng V."/>
            <person name="Clum A."/>
            <person name="Steindorff A."/>
            <person name="Ohm R.A."/>
            <person name="Martin F."/>
            <person name="Silar P."/>
            <person name="Natvig D.O."/>
            <person name="Lalanne C."/>
            <person name="Gautier V."/>
            <person name="Ament-Velasquez S.L."/>
            <person name="Kruys A."/>
            <person name="Hutchinson M.I."/>
            <person name="Powell A.J."/>
            <person name="Barry K."/>
            <person name="Miller A.N."/>
            <person name="Grigoriev I.V."/>
            <person name="Debuchy R."/>
            <person name="Gladieux P."/>
            <person name="Hiltunen Thoren M."/>
            <person name="Johannesson H."/>
        </authorList>
    </citation>
    <scope>NUCLEOTIDE SEQUENCE [LARGE SCALE GENOMIC DNA]</scope>
    <source>
        <strain evidence="2 3">FGSC 10403</strain>
    </source>
</reference>
<comment type="caution">
    <text evidence="2">The sequence shown here is derived from an EMBL/GenBank/DDBJ whole genome shotgun (WGS) entry which is preliminary data.</text>
</comment>
<keyword evidence="3" id="KW-1185">Reference proteome</keyword>
<organism evidence="2 3">
    <name type="scientific">Neurospora hispaniola</name>
    <dbReference type="NCBI Taxonomy" id="588809"/>
    <lineage>
        <taxon>Eukaryota</taxon>
        <taxon>Fungi</taxon>
        <taxon>Dikarya</taxon>
        <taxon>Ascomycota</taxon>
        <taxon>Pezizomycotina</taxon>
        <taxon>Sordariomycetes</taxon>
        <taxon>Sordariomycetidae</taxon>
        <taxon>Sordariales</taxon>
        <taxon>Sordariaceae</taxon>
        <taxon>Neurospora</taxon>
    </lineage>
</organism>
<dbReference type="Proteomes" id="UP001285908">
    <property type="component" value="Unassembled WGS sequence"/>
</dbReference>
<feature type="region of interest" description="Disordered" evidence="1">
    <location>
        <begin position="33"/>
        <end position="63"/>
    </location>
</feature>
<evidence type="ECO:0000256" key="1">
    <source>
        <dbReference type="SAM" id="MobiDB-lite"/>
    </source>
</evidence>
<dbReference type="AlphaFoldDB" id="A0AAJ0MRK3"/>
<proteinExistence type="predicted"/>
<dbReference type="RefSeq" id="XP_062693197.1">
    <property type="nucleotide sequence ID" value="XM_062834914.1"/>
</dbReference>
<dbReference type="EMBL" id="JAULSX010000004">
    <property type="protein sequence ID" value="KAK3492739.1"/>
    <property type="molecule type" value="Genomic_DNA"/>
</dbReference>
<dbReference type="GeneID" id="87872536"/>
<sequence length="216" mass="23379">MADTPRNFLFGDEKDLFDDSVSMVSACTAGGSQSYALQTPTSSSAPTSTPNRRSNIPYITRDSAPGPGSTYIIVTKCGEGNQALTVVEGHLRLATPLELLPNPPVLDAVQAKTLAVKTPAAVLLRATSFKRGGLGENEQFCVRKSVDDKGYLLLKRVDLKKTVCLLPAKAVSVEPIMSLAAMNIKTADVDKQRMTWEFVKVDHDYASETRMFGQPL</sequence>
<evidence type="ECO:0000313" key="3">
    <source>
        <dbReference type="Proteomes" id="UP001285908"/>
    </source>
</evidence>
<dbReference type="PANTHER" id="PTHR39697">
    <property type="entry name" value="RICIN B LECTIN DOMAIN-CONTAINING PROTEIN-RELATED"/>
    <property type="match status" value="1"/>
</dbReference>
<evidence type="ECO:0000313" key="2">
    <source>
        <dbReference type="EMBL" id="KAK3492739.1"/>
    </source>
</evidence>
<protein>
    <submittedName>
        <fullName evidence="2">Uncharacterized protein</fullName>
    </submittedName>
</protein>
<accession>A0AAJ0MRK3</accession>
<gene>
    <name evidence="2" type="ORF">B0T23DRAFT_316191</name>
</gene>